<dbReference type="Proteomes" id="UP001276398">
    <property type="component" value="Unassembled WGS sequence"/>
</dbReference>
<evidence type="ECO:0000313" key="1">
    <source>
        <dbReference type="EMBL" id="MDW2898054.1"/>
    </source>
</evidence>
<dbReference type="SUPFAM" id="SSF52540">
    <property type="entry name" value="P-loop containing nucleoside triphosphate hydrolases"/>
    <property type="match status" value="1"/>
</dbReference>
<protein>
    <submittedName>
        <fullName evidence="1">Uncharacterized protein</fullName>
    </submittedName>
</protein>
<proteinExistence type="predicted"/>
<name>A0AAJ2UBB2_9BACT</name>
<dbReference type="AlphaFoldDB" id="A0AAJ2UBB2"/>
<comment type="caution">
    <text evidence="1">The sequence shown here is derived from an EMBL/GenBank/DDBJ whole genome shotgun (WGS) entry which is preliminary data.</text>
</comment>
<gene>
    <name evidence="1" type="ORF">R7V77_01835</name>
</gene>
<dbReference type="EMBL" id="JAWPEX010000003">
    <property type="protein sequence ID" value="MDW2898054.1"/>
    <property type="molecule type" value="Genomic_DNA"/>
</dbReference>
<accession>A0AAJ2UBB2</accession>
<feature type="non-terminal residue" evidence="1">
    <location>
        <position position="1"/>
    </location>
</feature>
<organism evidence="1 2">
    <name type="scientific">Mesomycoplasma ovipneumoniae</name>
    <dbReference type="NCBI Taxonomy" id="29562"/>
    <lineage>
        <taxon>Bacteria</taxon>
        <taxon>Bacillati</taxon>
        <taxon>Mycoplasmatota</taxon>
        <taxon>Mycoplasmoidales</taxon>
        <taxon>Metamycoplasmataceae</taxon>
        <taxon>Mesomycoplasma</taxon>
    </lineage>
</organism>
<dbReference type="InterPro" id="IPR027417">
    <property type="entry name" value="P-loop_NTPase"/>
</dbReference>
<dbReference type="Gene3D" id="3.40.50.300">
    <property type="entry name" value="P-loop containing nucleotide triphosphate hydrolases"/>
    <property type="match status" value="1"/>
</dbReference>
<evidence type="ECO:0000313" key="2">
    <source>
        <dbReference type="Proteomes" id="UP001276398"/>
    </source>
</evidence>
<sequence>TAKTIRKYNGALVITTQNPGDFAISGEAARKSEAIIENCQYSIFFNLKSKDIEKIDTLYRNVGGLSEEEKNFINLAQIGEFLLTVNTADRFKLRAYFNEIEKEYFFDKGDRANV</sequence>
<reference evidence="1" key="1">
    <citation type="submission" date="2023-10" db="EMBL/GenBank/DDBJ databases">
        <title>Genome sequences of Mycoplasma ovipneumoniae isolated from goats.</title>
        <authorList>
            <person name="Spergser J."/>
        </authorList>
    </citation>
    <scope>NUCLEOTIDE SEQUENCE</scope>
    <source>
        <strain evidence="1">279</strain>
    </source>
</reference>